<organism evidence="1 2">
    <name type="scientific">Porites evermanni</name>
    <dbReference type="NCBI Taxonomy" id="104178"/>
    <lineage>
        <taxon>Eukaryota</taxon>
        <taxon>Metazoa</taxon>
        <taxon>Cnidaria</taxon>
        <taxon>Anthozoa</taxon>
        <taxon>Hexacorallia</taxon>
        <taxon>Scleractinia</taxon>
        <taxon>Fungiina</taxon>
        <taxon>Poritidae</taxon>
        <taxon>Porites</taxon>
    </lineage>
</organism>
<accession>A0ABN8QM82</accession>
<name>A0ABN8QM82_9CNID</name>
<reference evidence="1 2" key="1">
    <citation type="submission" date="2022-05" db="EMBL/GenBank/DDBJ databases">
        <authorList>
            <consortium name="Genoscope - CEA"/>
            <person name="William W."/>
        </authorList>
    </citation>
    <scope>NUCLEOTIDE SEQUENCE [LARGE SCALE GENOMIC DNA]</scope>
</reference>
<evidence type="ECO:0000313" key="2">
    <source>
        <dbReference type="Proteomes" id="UP001159427"/>
    </source>
</evidence>
<feature type="non-terminal residue" evidence="1">
    <location>
        <position position="1"/>
    </location>
</feature>
<dbReference type="PANTHER" id="PTHR33206:SF1">
    <property type="entry name" value="DNA-DIRECTED DNA POLYMERASE"/>
    <property type="match status" value="1"/>
</dbReference>
<evidence type="ECO:0000313" key="1">
    <source>
        <dbReference type="EMBL" id="CAH3167183.1"/>
    </source>
</evidence>
<dbReference type="PANTHER" id="PTHR33206">
    <property type="entry name" value="PROTEIN CBG10425"/>
    <property type="match status" value="1"/>
</dbReference>
<keyword evidence="2" id="KW-1185">Reference proteome</keyword>
<protein>
    <submittedName>
        <fullName evidence="1">Uncharacterized protein</fullName>
    </submittedName>
</protein>
<dbReference type="EMBL" id="CALNXI010001384">
    <property type="protein sequence ID" value="CAH3167183.1"/>
    <property type="molecule type" value="Genomic_DNA"/>
</dbReference>
<proteinExistence type="predicted"/>
<comment type="caution">
    <text evidence="1">The sequence shown here is derived from an EMBL/GenBank/DDBJ whole genome shotgun (WGS) entry which is preliminary data.</text>
</comment>
<gene>
    <name evidence="1" type="ORF">PEVE_00005958</name>
</gene>
<dbReference type="Proteomes" id="UP001159427">
    <property type="component" value="Unassembled WGS sequence"/>
</dbReference>
<sequence>IAISGDSVESLVKPELREEFEQDKCNWLMIRYRTPGLFKVEWEGQGIVGLCSKTYYCFGAKDKFSCKGVNKKCNDIDKDKYLNVLLTKQNSAGVNRGFRVVNNTMYTYTQVRDAFSYFYPKRKVLAAGVSTTPLHI</sequence>